<feature type="domain" description="BIG2" evidence="2">
    <location>
        <begin position="473"/>
        <end position="548"/>
    </location>
</feature>
<proteinExistence type="predicted"/>
<dbReference type="PANTHER" id="PTHR23019:SF0">
    <property type="entry name" value="NUCLEAR PORE MEMBRANE GLYCOPROTEIN 210"/>
    <property type="match status" value="1"/>
</dbReference>
<dbReference type="Gene3D" id="2.60.40.1080">
    <property type="match status" value="8"/>
</dbReference>
<dbReference type="InterPro" id="IPR045197">
    <property type="entry name" value="NUP210-like"/>
</dbReference>
<comment type="caution">
    <text evidence="3">The sequence shown here is derived from an EMBL/GenBank/DDBJ whole genome shotgun (WGS) entry which is preliminary data.</text>
</comment>
<dbReference type="Pfam" id="PF02368">
    <property type="entry name" value="Big_2"/>
    <property type="match status" value="8"/>
</dbReference>
<dbReference type="Proteomes" id="UP000674938">
    <property type="component" value="Unassembled WGS sequence"/>
</dbReference>
<feature type="domain" description="BIG2" evidence="2">
    <location>
        <begin position="41"/>
        <end position="118"/>
    </location>
</feature>
<dbReference type="EMBL" id="JAEEGA010000002">
    <property type="protein sequence ID" value="MBP1040016.1"/>
    <property type="molecule type" value="Genomic_DNA"/>
</dbReference>
<evidence type="ECO:0000259" key="2">
    <source>
        <dbReference type="SMART" id="SM00635"/>
    </source>
</evidence>
<feature type="domain" description="BIG2" evidence="2">
    <location>
        <begin position="559"/>
        <end position="636"/>
    </location>
</feature>
<dbReference type="SUPFAM" id="SSF49373">
    <property type="entry name" value="Invasin/intimin cell-adhesion fragments"/>
    <property type="match status" value="8"/>
</dbReference>
<keyword evidence="1" id="KW-0732">Signal</keyword>
<organism evidence="3 4">
    <name type="scientific">Vagococcus allomyrinae</name>
    <dbReference type="NCBI Taxonomy" id="2794353"/>
    <lineage>
        <taxon>Bacteria</taxon>
        <taxon>Bacillati</taxon>
        <taxon>Bacillota</taxon>
        <taxon>Bacilli</taxon>
        <taxon>Lactobacillales</taxon>
        <taxon>Enterococcaceae</taxon>
        <taxon>Vagococcus</taxon>
    </lineage>
</organism>
<keyword evidence="4" id="KW-1185">Reference proteome</keyword>
<dbReference type="SMART" id="SM00635">
    <property type="entry name" value="BID_2"/>
    <property type="match status" value="8"/>
</dbReference>
<dbReference type="InterPro" id="IPR008964">
    <property type="entry name" value="Invasin/intimin_cell_adhesion"/>
</dbReference>
<feature type="domain" description="BIG2" evidence="2">
    <location>
        <begin position="386"/>
        <end position="463"/>
    </location>
</feature>
<feature type="domain" description="BIG2" evidence="2">
    <location>
        <begin position="652"/>
        <end position="729"/>
    </location>
</feature>
<evidence type="ECO:0000313" key="4">
    <source>
        <dbReference type="Proteomes" id="UP000674938"/>
    </source>
</evidence>
<feature type="signal peptide" evidence="1">
    <location>
        <begin position="1"/>
        <end position="26"/>
    </location>
</feature>
<name>A0A940SUF6_9ENTE</name>
<gene>
    <name evidence="3" type="ORF">I6N95_03220</name>
</gene>
<accession>A0A940SUF6</accession>
<feature type="domain" description="BIG2" evidence="2">
    <location>
        <begin position="301"/>
        <end position="377"/>
    </location>
</feature>
<dbReference type="RefSeq" id="WP_209524914.1">
    <property type="nucleotide sequence ID" value="NZ_JAEEGA010000002.1"/>
</dbReference>
<dbReference type="AlphaFoldDB" id="A0A940SUF6"/>
<evidence type="ECO:0000313" key="3">
    <source>
        <dbReference type="EMBL" id="MBP1040016.1"/>
    </source>
</evidence>
<sequence>MKKQLLILSTVVTLSAIALTAPTADAASSSVKLTATSRSTLVTDVELSQQDLTAELGNTYQLDATVSPTNAANTKLVWSSTDTKIAKVSQTGVVTPVKAGSVTIVAESSDGSFIYDFCQVTVIKGVIHPTKVAISPSTRTVKAGDTYQLKATVTPTNAANKLVKWTSSDDDIAEVTNGLVYGKSAGTTTITAETYDGGIIGTATINVTGTLPTFVSDIQISEKTLAAELGNTYQLSATVTPSDATNSKITWKSGDTSIAKVSQTGLVTPVKEGSVAIIAEASDGSKIYDYCQVTIKKGLIHPTKVAISPSSRTIKAGDKYELKATVTPSTVSIKTVEWSSSDPDVADVTNGIVYGKTAGTTTITAKSYNGIVGTATINVTGSLPTLVSGIQISEKTLAAELGNTYQLSATVTPSNAANSKITWKSGDTTIAKVSQTGLVTPVKEGSVAIIAEASDGSRIYDYCQVTIKKGVIHPTKVVISPSSRTIKAGDKYELKATVTPSNAAFKTVEWSSSDAEVAEVTNGVVYGKTAGTTIITAKTHDGGIVGTATINVTGSLPTVITNIQLSQNTLTTAVGQTHQFTAAVEPSNAANSKLTWISTDPSIVRVTQTGQITSLKEGKASIIAEASDGSRVYDYCDVTVLKGGTLPNPSVPATKIIINPGSMKIKAGYSAQLYAKVEPTNALLTDVTWSSTNETIASIDSKGKITANSKGVVLVTAATGSVSNTIVVTVN</sequence>
<reference evidence="3" key="1">
    <citation type="submission" date="2020-12" db="EMBL/GenBank/DDBJ databases">
        <title>Vagococcus allomyrinae sp. nov. and Enterococcus lavae sp. nov., isolated from the larvae of Allomyrina dichotoma.</title>
        <authorList>
            <person name="Lee S.D."/>
        </authorList>
    </citation>
    <scope>NUCLEOTIDE SEQUENCE</scope>
    <source>
        <strain evidence="3">BWB3-3</strain>
    </source>
</reference>
<protein>
    <submittedName>
        <fullName evidence="3">Ig domain-containing protein</fullName>
    </submittedName>
</protein>
<dbReference type="PANTHER" id="PTHR23019">
    <property type="entry name" value="NUCLEAR PORE MEMBRANE GLYCOPROTEIN GP210-RELATED"/>
    <property type="match status" value="1"/>
</dbReference>
<feature type="domain" description="BIG2" evidence="2">
    <location>
        <begin position="214"/>
        <end position="291"/>
    </location>
</feature>
<feature type="domain" description="BIG2" evidence="2">
    <location>
        <begin position="128"/>
        <end position="203"/>
    </location>
</feature>
<dbReference type="InterPro" id="IPR003343">
    <property type="entry name" value="Big_2"/>
</dbReference>
<evidence type="ECO:0000256" key="1">
    <source>
        <dbReference type="SAM" id="SignalP"/>
    </source>
</evidence>
<feature type="chain" id="PRO_5036747111" evidence="1">
    <location>
        <begin position="27"/>
        <end position="731"/>
    </location>
</feature>